<proteinExistence type="predicted"/>
<dbReference type="Proteomes" id="UP000694892">
    <property type="component" value="Chromosome 5L"/>
</dbReference>
<accession>A0A974HJP9</accession>
<reference evidence="2" key="1">
    <citation type="journal article" date="2016" name="Nature">
        <title>Genome evolution in the allotetraploid frog Xenopus laevis.</title>
        <authorList>
            <person name="Session A.M."/>
            <person name="Uno Y."/>
            <person name="Kwon T."/>
            <person name="Chapman J.A."/>
            <person name="Toyoda A."/>
            <person name="Takahashi S."/>
            <person name="Fukui A."/>
            <person name="Hikosaka A."/>
            <person name="Suzuki A."/>
            <person name="Kondo M."/>
            <person name="van Heeringen S.J."/>
            <person name="Quigley I."/>
            <person name="Heinz S."/>
            <person name="Ogino H."/>
            <person name="Ochi H."/>
            <person name="Hellsten U."/>
            <person name="Lyons J.B."/>
            <person name="Simakov O."/>
            <person name="Putnam N."/>
            <person name="Stites J."/>
            <person name="Kuroki Y."/>
            <person name="Tanaka T."/>
            <person name="Michiue T."/>
            <person name="Watanabe M."/>
            <person name="Bogdanovic O."/>
            <person name="Lister R."/>
            <person name="Georgiou G."/>
            <person name="Paranjpe S.S."/>
            <person name="van Kruijsbergen I."/>
            <person name="Shu S."/>
            <person name="Carlson J."/>
            <person name="Kinoshita T."/>
            <person name="Ohta Y."/>
            <person name="Mawaribuchi S."/>
            <person name="Jenkins J."/>
            <person name="Grimwood J."/>
            <person name="Schmutz J."/>
            <person name="Mitros T."/>
            <person name="Mozaffari S.V."/>
            <person name="Suzuki Y."/>
            <person name="Haramoto Y."/>
            <person name="Yamamoto T.S."/>
            <person name="Takagi C."/>
            <person name="Heald R."/>
            <person name="Miller K."/>
            <person name="Haudenschild C."/>
            <person name="Kitzman J."/>
            <person name="Nakayama T."/>
            <person name="Izutsu Y."/>
            <person name="Robert J."/>
            <person name="Fortriede J."/>
            <person name="Burns K."/>
            <person name="Lotay V."/>
            <person name="Karimi K."/>
            <person name="Yasuoka Y."/>
            <person name="Dichmann D.S."/>
            <person name="Flajnik M.F."/>
            <person name="Houston D.W."/>
            <person name="Shendure J."/>
            <person name="DuPasquier L."/>
            <person name="Vize P.D."/>
            <person name="Zorn A.M."/>
            <person name="Ito M."/>
            <person name="Marcotte E.M."/>
            <person name="Wallingford J.B."/>
            <person name="Ito Y."/>
            <person name="Asashima M."/>
            <person name="Ueno N."/>
            <person name="Matsuda Y."/>
            <person name="Veenstra G.J."/>
            <person name="Fujiyama A."/>
            <person name="Harland R.M."/>
            <person name="Taira M."/>
            <person name="Rokhsar D.S."/>
        </authorList>
    </citation>
    <scope>NUCLEOTIDE SEQUENCE [LARGE SCALE GENOMIC DNA]</scope>
    <source>
        <strain evidence="2">J</strain>
    </source>
</reference>
<sequence>MPACSCLKQYDFPQTDYNSFSLKLFLGSCLGCKAAIFREYTLFEASCGGTAFTSCLVTIIHHLKSQQEVRAINTISATGILQRHHRRSYERKVIDETTLYSKWKRLYNIRIHIRYRELNTLKARKI</sequence>
<protein>
    <submittedName>
        <fullName evidence="1">Uncharacterized protein</fullName>
    </submittedName>
</protein>
<evidence type="ECO:0000313" key="1">
    <source>
        <dbReference type="EMBL" id="OCT80373.1"/>
    </source>
</evidence>
<gene>
    <name evidence="1" type="ORF">XELAEV_18027183mg</name>
</gene>
<dbReference type="EMBL" id="CM004474">
    <property type="protein sequence ID" value="OCT80373.1"/>
    <property type="molecule type" value="Genomic_DNA"/>
</dbReference>
<organism evidence="1 2">
    <name type="scientific">Xenopus laevis</name>
    <name type="common">African clawed frog</name>
    <dbReference type="NCBI Taxonomy" id="8355"/>
    <lineage>
        <taxon>Eukaryota</taxon>
        <taxon>Metazoa</taxon>
        <taxon>Chordata</taxon>
        <taxon>Craniata</taxon>
        <taxon>Vertebrata</taxon>
        <taxon>Euteleostomi</taxon>
        <taxon>Amphibia</taxon>
        <taxon>Batrachia</taxon>
        <taxon>Anura</taxon>
        <taxon>Pipoidea</taxon>
        <taxon>Pipidae</taxon>
        <taxon>Xenopodinae</taxon>
        <taxon>Xenopus</taxon>
        <taxon>Xenopus</taxon>
    </lineage>
</organism>
<dbReference type="AlphaFoldDB" id="A0A974HJP9"/>
<evidence type="ECO:0000313" key="2">
    <source>
        <dbReference type="Proteomes" id="UP000694892"/>
    </source>
</evidence>
<name>A0A974HJP9_XENLA</name>